<feature type="transmembrane region" description="Helical" evidence="2">
    <location>
        <begin position="179"/>
        <end position="198"/>
    </location>
</feature>
<feature type="transmembrane region" description="Helical" evidence="2">
    <location>
        <begin position="20"/>
        <end position="41"/>
    </location>
</feature>
<accession>A0ABV5NC61</accession>
<evidence type="ECO:0000313" key="4">
    <source>
        <dbReference type="EMBL" id="MFB9467883.1"/>
    </source>
</evidence>
<sequence>MARGENNVRYTQASPARAAAVYVTLTAQVLSLAALVIFELTRGRDLAVQLAAFGGRPQGADAEAVVGAVTLFAVLMMLVAGTTIAAAAAYATWLVRARRANDRSAATGPVAAAWLIPLVNLVAPVVLVDQVWRGARPPAGRRGRWLVLLAAWWLSWLATLAMVTIRLPLGSSDVDLTGVGVPELACAAVAAVLCAATVRELAGLQRAARTTWTLESGTLRVSAHPKPAPQPQTQLQTQLQPVIPQQPQAPVQTPVQPPVQAPVQAPPQTQPQTG</sequence>
<evidence type="ECO:0000313" key="5">
    <source>
        <dbReference type="Proteomes" id="UP001589568"/>
    </source>
</evidence>
<dbReference type="EMBL" id="JBHMCF010000002">
    <property type="protein sequence ID" value="MFB9467883.1"/>
    <property type="molecule type" value="Genomic_DNA"/>
</dbReference>
<keyword evidence="5" id="KW-1185">Reference proteome</keyword>
<feature type="compositionally biased region" description="Pro residues" evidence="1">
    <location>
        <begin position="255"/>
        <end position="274"/>
    </location>
</feature>
<keyword evidence="2" id="KW-1133">Transmembrane helix</keyword>
<keyword evidence="2" id="KW-0472">Membrane</keyword>
<dbReference type="InterPro" id="IPR025565">
    <property type="entry name" value="DUF4328"/>
</dbReference>
<protein>
    <submittedName>
        <fullName evidence="4">DUF4328 domain-containing protein</fullName>
    </submittedName>
</protein>
<dbReference type="RefSeq" id="WP_379482387.1">
    <property type="nucleotide sequence ID" value="NZ_JBHMCF010000002.1"/>
</dbReference>
<feature type="transmembrane region" description="Helical" evidence="2">
    <location>
        <begin position="144"/>
        <end position="167"/>
    </location>
</feature>
<proteinExistence type="predicted"/>
<dbReference type="Proteomes" id="UP001589568">
    <property type="component" value="Unassembled WGS sequence"/>
</dbReference>
<feature type="region of interest" description="Disordered" evidence="1">
    <location>
        <begin position="221"/>
        <end position="274"/>
    </location>
</feature>
<name>A0ABV5NC61_9ACTN</name>
<evidence type="ECO:0000259" key="3">
    <source>
        <dbReference type="Pfam" id="PF14219"/>
    </source>
</evidence>
<gene>
    <name evidence="4" type="ORF">ACFFR3_00110</name>
</gene>
<evidence type="ECO:0000256" key="2">
    <source>
        <dbReference type="SAM" id="Phobius"/>
    </source>
</evidence>
<comment type="caution">
    <text evidence="4">The sequence shown here is derived from an EMBL/GenBank/DDBJ whole genome shotgun (WGS) entry which is preliminary data.</text>
</comment>
<dbReference type="Pfam" id="PF14219">
    <property type="entry name" value="DUF4328"/>
    <property type="match status" value="1"/>
</dbReference>
<feature type="transmembrane region" description="Helical" evidence="2">
    <location>
        <begin position="62"/>
        <end position="91"/>
    </location>
</feature>
<feature type="compositionally biased region" description="Low complexity" evidence="1">
    <location>
        <begin position="231"/>
        <end position="254"/>
    </location>
</feature>
<reference evidence="4 5" key="1">
    <citation type="submission" date="2024-09" db="EMBL/GenBank/DDBJ databases">
        <authorList>
            <person name="Sun Q."/>
            <person name="Mori K."/>
        </authorList>
    </citation>
    <scope>NUCLEOTIDE SEQUENCE [LARGE SCALE GENOMIC DNA]</scope>
    <source>
        <strain evidence="4 5">JCM 3324</strain>
    </source>
</reference>
<feature type="domain" description="DUF4328" evidence="3">
    <location>
        <begin position="61"/>
        <end position="201"/>
    </location>
</feature>
<organism evidence="4 5">
    <name type="scientific">Nonomuraea salmonea</name>
    <dbReference type="NCBI Taxonomy" id="46181"/>
    <lineage>
        <taxon>Bacteria</taxon>
        <taxon>Bacillati</taxon>
        <taxon>Actinomycetota</taxon>
        <taxon>Actinomycetes</taxon>
        <taxon>Streptosporangiales</taxon>
        <taxon>Streptosporangiaceae</taxon>
        <taxon>Nonomuraea</taxon>
    </lineage>
</organism>
<evidence type="ECO:0000256" key="1">
    <source>
        <dbReference type="SAM" id="MobiDB-lite"/>
    </source>
</evidence>
<keyword evidence="2" id="KW-0812">Transmembrane</keyword>